<dbReference type="RefSeq" id="WP_183508479.1">
    <property type="nucleotide sequence ID" value="NZ_BSPG01000028.1"/>
</dbReference>
<dbReference type="SMART" id="SM00978">
    <property type="entry name" value="Tim44"/>
    <property type="match status" value="1"/>
</dbReference>
<evidence type="ECO:0000256" key="2">
    <source>
        <dbReference type="SAM" id="Phobius"/>
    </source>
</evidence>
<feature type="chain" id="PRO_5031010176" evidence="3">
    <location>
        <begin position="26"/>
        <end position="319"/>
    </location>
</feature>
<dbReference type="PROSITE" id="PS51318">
    <property type="entry name" value="TAT"/>
    <property type="match status" value="1"/>
</dbReference>
<feature type="compositionally biased region" description="Gly residues" evidence="1">
    <location>
        <begin position="33"/>
        <end position="42"/>
    </location>
</feature>
<dbReference type="PANTHER" id="PTHR41542">
    <property type="entry name" value="BLL5807 PROTEIN"/>
    <property type="match status" value="1"/>
</dbReference>
<dbReference type="Proteomes" id="UP000517759">
    <property type="component" value="Unassembled WGS sequence"/>
</dbReference>
<feature type="compositionally biased region" description="Low complexity" evidence="1">
    <location>
        <begin position="43"/>
        <end position="63"/>
    </location>
</feature>
<feature type="compositionally biased region" description="Polar residues" evidence="1">
    <location>
        <begin position="64"/>
        <end position="82"/>
    </location>
</feature>
<reference evidence="6 7" key="3">
    <citation type="submission" date="2020-08" db="EMBL/GenBank/DDBJ databases">
        <title>Genomic Encyclopedia of Type Strains, Phase IV (KMG-IV): sequencing the most valuable type-strain genomes for metagenomic binning, comparative biology and taxonomic classification.</title>
        <authorList>
            <person name="Goeker M."/>
        </authorList>
    </citation>
    <scope>NUCLEOTIDE SEQUENCE [LARGE SCALE GENOMIC DNA]</scope>
    <source>
        <strain evidence="6 7">DSM 24105</strain>
    </source>
</reference>
<dbReference type="Pfam" id="PF04280">
    <property type="entry name" value="Tim44"/>
    <property type="match status" value="1"/>
</dbReference>
<proteinExistence type="predicted"/>
<evidence type="ECO:0000313" key="5">
    <source>
        <dbReference type="EMBL" id="GLS45808.1"/>
    </source>
</evidence>
<organism evidence="6 7">
    <name type="scientific">Methylobacterium brachythecii</name>
    <dbReference type="NCBI Taxonomy" id="1176177"/>
    <lineage>
        <taxon>Bacteria</taxon>
        <taxon>Pseudomonadati</taxon>
        <taxon>Pseudomonadota</taxon>
        <taxon>Alphaproteobacteria</taxon>
        <taxon>Hyphomicrobiales</taxon>
        <taxon>Methylobacteriaceae</taxon>
        <taxon>Methylobacterium</taxon>
    </lineage>
</organism>
<evidence type="ECO:0000256" key="1">
    <source>
        <dbReference type="SAM" id="MobiDB-lite"/>
    </source>
</evidence>
<dbReference type="InterPro" id="IPR006311">
    <property type="entry name" value="TAT_signal"/>
</dbReference>
<dbReference type="EMBL" id="BSPG01000028">
    <property type="protein sequence ID" value="GLS45808.1"/>
    <property type="molecule type" value="Genomic_DNA"/>
</dbReference>
<dbReference type="PANTHER" id="PTHR41542:SF1">
    <property type="entry name" value="BLL5807 PROTEIN"/>
    <property type="match status" value="1"/>
</dbReference>
<dbReference type="EMBL" id="JACIDN010000008">
    <property type="protein sequence ID" value="MBB3904528.1"/>
    <property type="molecule type" value="Genomic_DNA"/>
</dbReference>
<keyword evidence="8" id="KW-1185">Reference proteome</keyword>
<dbReference type="Proteomes" id="UP001156881">
    <property type="component" value="Unassembled WGS sequence"/>
</dbReference>
<dbReference type="Gene3D" id="3.10.450.240">
    <property type="match status" value="1"/>
</dbReference>
<accession>A0A7W6AKY3</accession>
<evidence type="ECO:0000256" key="3">
    <source>
        <dbReference type="SAM" id="SignalP"/>
    </source>
</evidence>
<dbReference type="InterPro" id="IPR007379">
    <property type="entry name" value="Tim44-like_dom"/>
</dbReference>
<dbReference type="SUPFAM" id="SSF54427">
    <property type="entry name" value="NTF2-like"/>
    <property type="match status" value="1"/>
</dbReference>
<keyword evidence="2" id="KW-0472">Membrane</keyword>
<comment type="caution">
    <text evidence="6">The sequence shown here is derived from an EMBL/GenBank/DDBJ whole genome shotgun (WGS) entry which is preliminary data.</text>
</comment>
<dbReference type="InterPro" id="IPR032710">
    <property type="entry name" value="NTF2-like_dom_sf"/>
</dbReference>
<evidence type="ECO:0000313" key="6">
    <source>
        <dbReference type="EMBL" id="MBB3904528.1"/>
    </source>
</evidence>
<evidence type="ECO:0000313" key="7">
    <source>
        <dbReference type="Proteomes" id="UP000517759"/>
    </source>
</evidence>
<gene>
    <name evidence="5" type="ORF">GCM10007884_37990</name>
    <name evidence="6" type="ORF">GGR33_004051</name>
</gene>
<reference evidence="5" key="1">
    <citation type="journal article" date="2014" name="Int. J. Syst. Evol. Microbiol.">
        <title>Complete genome of a new Firmicutes species belonging to the dominant human colonic microbiota ('Ruminococcus bicirculans') reveals two chromosomes and a selective capacity to utilize plant glucans.</title>
        <authorList>
            <consortium name="NISC Comparative Sequencing Program"/>
            <person name="Wegmann U."/>
            <person name="Louis P."/>
            <person name="Goesmann A."/>
            <person name="Henrissat B."/>
            <person name="Duncan S.H."/>
            <person name="Flint H.J."/>
        </authorList>
    </citation>
    <scope>NUCLEOTIDE SEQUENCE</scope>
    <source>
        <strain evidence="5">NBRC 107710</strain>
    </source>
</reference>
<feature type="domain" description="Tim44-like" evidence="4">
    <location>
        <begin position="176"/>
        <end position="317"/>
    </location>
</feature>
<name>A0A7W6AKY3_9HYPH</name>
<reference evidence="5" key="4">
    <citation type="submission" date="2023-01" db="EMBL/GenBank/DDBJ databases">
        <title>Draft genome sequence of Methylobacterium brachythecii strain NBRC 107710.</title>
        <authorList>
            <person name="Sun Q."/>
            <person name="Mori K."/>
        </authorList>
    </citation>
    <scope>NUCLEOTIDE SEQUENCE</scope>
    <source>
        <strain evidence="5">NBRC 107710</strain>
    </source>
</reference>
<evidence type="ECO:0000259" key="4">
    <source>
        <dbReference type="SMART" id="SM00978"/>
    </source>
</evidence>
<feature type="transmembrane region" description="Helical" evidence="2">
    <location>
        <begin position="120"/>
        <end position="141"/>
    </location>
</feature>
<reference evidence="8" key="2">
    <citation type="journal article" date="2019" name="Int. J. Syst. Evol. Microbiol.">
        <title>The Global Catalogue of Microorganisms (GCM) 10K type strain sequencing project: providing services to taxonomists for standard genome sequencing and annotation.</title>
        <authorList>
            <consortium name="The Broad Institute Genomics Platform"/>
            <consortium name="The Broad Institute Genome Sequencing Center for Infectious Disease"/>
            <person name="Wu L."/>
            <person name="Ma J."/>
        </authorList>
    </citation>
    <scope>NUCLEOTIDE SEQUENCE [LARGE SCALE GENOMIC DNA]</scope>
    <source>
        <strain evidence="8">NBRC 107710</strain>
    </source>
</reference>
<feature type="transmembrane region" description="Helical" evidence="2">
    <location>
        <begin position="92"/>
        <end position="113"/>
    </location>
</feature>
<protein>
    <submittedName>
        <fullName evidence="5">Membrane protein</fullName>
    </submittedName>
    <submittedName>
        <fullName evidence="6">Putative lipid-binding transport protein (Tim44 family)</fullName>
    </submittedName>
</protein>
<feature type="signal peptide" evidence="3">
    <location>
        <begin position="1"/>
        <end position="25"/>
    </location>
</feature>
<sequence length="319" mass="32886">MATPKTGRRRMATMLALAAALAVTAAPVVEARPGGGGGGFGSRGSRTYSPPAGTATSPGATAPIQRSQTAPSPGMSNPGMQANSGRRFGGGFFAGLLGAGLLGALVGGGFFGGLGGIASFLGLLLQVGLLVGLVMLAVSFFRRRQSGGPAMAANAPSARSNLDGASASTMGGMGLGGGGGSAAPQGQPVNVQPADYEAFERTLNEVQTAYGREDLGTLRRVATPEMVGYFEEELRANAQRGVVNRISDVKLLQGDLSEAWREGPVEYATVAMRFALKDETFDRNTQRVVENGPSEAKEFWTFARERGGAWLLSAIQQGR</sequence>
<evidence type="ECO:0000313" key="8">
    <source>
        <dbReference type="Proteomes" id="UP001156881"/>
    </source>
</evidence>
<dbReference type="AlphaFoldDB" id="A0A7W6AKY3"/>
<keyword evidence="3" id="KW-0732">Signal</keyword>
<keyword evidence="2" id="KW-0812">Transmembrane</keyword>
<feature type="region of interest" description="Disordered" evidence="1">
    <location>
        <begin position="33"/>
        <end position="82"/>
    </location>
</feature>
<keyword evidence="2" id="KW-1133">Transmembrane helix</keyword>